<evidence type="ECO:0000313" key="7">
    <source>
        <dbReference type="Proteomes" id="UP000070250"/>
    </source>
</evidence>
<evidence type="ECO:0000256" key="4">
    <source>
        <dbReference type="ARBA" id="ARBA00023136"/>
    </source>
</evidence>
<keyword evidence="5" id="KW-0811">Translocation</keyword>
<evidence type="ECO:0000256" key="3">
    <source>
        <dbReference type="ARBA" id="ARBA00022989"/>
    </source>
</evidence>
<dbReference type="STRING" id="465721.ACG33_15410"/>
<dbReference type="RefSeq" id="WP_066922545.1">
    <property type="nucleotide sequence ID" value="NZ_CP011971.1"/>
</dbReference>
<dbReference type="PRINTS" id="PR01840">
    <property type="entry name" value="TATCFAMILY"/>
</dbReference>
<feature type="transmembrane region" description="Helical" evidence="5">
    <location>
        <begin position="75"/>
        <end position="100"/>
    </location>
</feature>
<sequence length="259" mass="28568">MSDEDQEQLAEGTLISHLIELRQRLIRAVAAIAVAFVPCAIFSNQLFTMIALPLLEKMPQGTSMIATNVVAPFMAPLKLALFLAIFLAMPVVLYQAWAFVAPGLYRHEKRFAAPLLLSSIVLFYAGAAFAYFIVFPLMFAFLTTTVPIGVQVMTDMTNYLDFVLLLFFAFGIAFEIPIATVLLAATGLVRVEAMAKHRGYVILGIFIVAAFLTPPDAISQSFMAVPMYLLYEVGIVMSRLLLKDKLARQRSERQDAGSS</sequence>
<dbReference type="KEGG" id="sdf:ACG33_15410"/>
<dbReference type="AlphaFoldDB" id="A0A127FER1"/>
<feature type="transmembrane region" description="Helical" evidence="5">
    <location>
        <begin position="224"/>
        <end position="242"/>
    </location>
</feature>
<keyword evidence="3 5" id="KW-1133">Transmembrane helix</keyword>
<organism evidence="6 7">
    <name type="scientific">Steroidobacter denitrificans</name>
    <dbReference type="NCBI Taxonomy" id="465721"/>
    <lineage>
        <taxon>Bacteria</taxon>
        <taxon>Pseudomonadati</taxon>
        <taxon>Pseudomonadota</taxon>
        <taxon>Gammaproteobacteria</taxon>
        <taxon>Steroidobacterales</taxon>
        <taxon>Steroidobacteraceae</taxon>
        <taxon>Steroidobacter</taxon>
    </lineage>
</organism>
<keyword evidence="7" id="KW-1185">Reference proteome</keyword>
<dbReference type="PATRIC" id="fig|465721.4.peg.3294"/>
<dbReference type="PANTHER" id="PTHR30371">
    <property type="entry name" value="SEC-INDEPENDENT PROTEIN TRANSLOCASE PROTEIN TATC"/>
    <property type="match status" value="1"/>
</dbReference>
<dbReference type="GO" id="GO:0033281">
    <property type="term" value="C:TAT protein transport complex"/>
    <property type="evidence" value="ECO:0007669"/>
    <property type="project" value="UniProtKB-UniRule"/>
</dbReference>
<accession>A0A127FER1</accession>
<keyword evidence="5" id="KW-1003">Cell membrane</keyword>
<keyword evidence="2 5" id="KW-0812">Transmembrane</keyword>
<protein>
    <recommendedName>
        <fullName evidence="5">Sec-independent protein translocase protein TatC</fullName>
    </recommendedName>
</protein>
<feature type="transmembrane region" description="Helical" evidence="5">
    <location>
        <begin position="112"/>
        <end position="142"/>
    </location>
</feature>
<dbReference type="NCBIfam" id="TIGR00945">
    <property type="entry name" value="tatC"/>
    <property type="match status" value="1"/>
</dbReference>
<reference evidence="6 7" key="1">
    <citation type="submission" date="2015-06" db="EMBL/GenBank/DDBJ databases">
        <title>A Comprehensive Approach to Explore the Metabolic and Phylogenetic Diversity of Bacterial Steroid Degradation in the Environment: Testosterone as an Example.</title>
        <authorList>
            <person name="Yang F.-C."/>
            <person name="Chen Y.-L."/>
            <person name="Yu C.-P."/>
            <person name="Tang S.-L."/>
            <person name="Wang P.-H."/>
            <person name="Ismail W."/>
            <person name="Wang C.-H."/>
            <person name="Yang C.-Y."/>
            <person name="Chiang Y.-R."/>
        </authorList>
    </citation>
    <scope>NUCLEOTIDE SEQUENCE [LARGE SCALE GENOMIC DNA]</scope>
    <source>
        <strain evidence="6 7">DSM 18526</strain>
    </source>
</reference>
<dbReference type="EMBL" id="CP011971">
    <property type="protein sequence ID" value="AMN48460.1"/>
    <property type="molecule type" value="Genomic_DNA"/>
</dbReference>
<name>A0A127FER1_STEDE</name>
<dbReference type="OrthoDB" id="9777044at2"/>
<feature type="transmembrane region" description="Helical" evidence="5">
    <location>
        <begin position="28"/>
        <end position="55"/>
    </location>
</feature>
<evidence type="ECO:0000256" key="2">
    <source>
        <dbReference type="ARBA" id="ARBA00022692"/>
    </source>
</evidence>
<dbReference type="GO" id="GO:0065002">
    <property type="term" value="P:intracellular protein transmembrane transport"/>
    <property type="evidence" value="ECO:0007669"/>
    <property type="project" value="TreeGrafter"/>
</dbReference>
<evidence type="ECO:0000313" key="6">
    <source>
        <dbReference type="EMBL" id="AMN48460.1"/>
    </source>
</evidence>
<keyword evidence="4 5" id="KW-0472">Membrane</keyword>
<dbReference type="GO" id="GO:0043953">
    <property type="term" value="P:protein transport by the Tat complex"/>
    <property type="evidence" value="ECO:0007669"/>
    <property type="project" value="UniProtKB-UniRule"/>
</dbReference>
<evidence type="ECO:0000256" key="1">
    <source>
        <dbReference type="ARBA" id="ARBA00004141"/>
    </source>
</evidence>
<keyword evidence="5" id="KW-0653">Protein transport</keyword>
<evidence type="ECO:0000256" key="5">
    <source>
        <dbReference type="HAMAP-Rule" id="MF_00902"/>
    </source>
</evidence>
<feature type="transmembrane region" description="Helical" evidence="5">
    <location>
        <begin position="162"/>
        <end position="188"/>
    </location>
</feature>
<comment type="function">
    <text evidence="5">Part of the twin-arginine translocation (Tat) system that transports large folded proteins containing a characteristic twin-arginine motif in their signal peptide across membranes. Together with TatB, TatC is part of a receptor directly interacting with Tat signal peptides.</text>
</comment>
<gene>
    <name evidence="5" type="primary">tatC</name>
    <name evidence="6" type="ORF">ACG33_15410</name>
</gene>
<dbReference type="InterPro" id="IPR019820">
    <property type="entry name" value="Sec-indep_translocase_CS"/>
</dbReference>
<dbReference type="Pfam" id="PF00902">
    <property type="entry name" value="TatC"/>
    <property type="match status" value="1"/>
</dbReference>
<keyword evidence="5" id="KW-0813">Transport</keyword>
<comment type="subunit">
    <text evidence="5">The Tat system comprises two distinct complexes: a TatABC complex, containing multiple copies of TatA, TatB and TatC subunits, and a separate TatA complex, containing only TatA subunits. Substrates initially bind to the TatABC complex, which probably triggers association of the separate TatA complex to form the active translocon.</text>
</comment>
<dbReference type="PANTHER" id="PTHR30371:SF0">
    <property type="entry name" value="SEC-INDEPENDENT PROTEIN TRANSLOCASE PROTEIN TATC, CHLOROPLASTIC-RELATED"/>
    <property type="match status" value="1"/>
</dbReference>
<comment type="subcellular location">
    <subcellularLocation>
        <location evidence="5">Cell membrane</location>
        <topology evidence="5">Multi-pass membrane protein</topology>
    </subcellularLocation>
    <subcellularLocation>
        <location evidence="1">Membrane</location>
        <topology evidence="1">Multi-pass membrane protein</topology>
    </subcellularLocation>
</comment>
<comment type="similarity">
    <text evidence="5">Belongs to the TatC family.</text>
</comment>
<proteinExistence type="inferred from homology"/>
<dbReference type="PROSITE" id="PS01218">
    <property type="entry name" value="TATC"/>
    <property type="match status" value="1"/>
</dbReference>
<feature type="transmembrane region" description="Helical" evidence="5">
    <location>
        <begin position="200"/>
        <end position="218"/>
    </location>
</feature>
<dbReference type="GO" id="GO:0009977">
    <property type="term" value="F:proton motive force dependent protein transmembrane transporter activity"/>
    <property type="evidence" value="ECO:0007669"/>
    <property type="project" value="TreeGrafter"/>
</dbReference>
<dbReference type="Proteomes" id="UP000070250">
    <property type="component" value="Chromosome"/>
</dbReference>
<dbReference type="HAMAP" id="MF_00902">
    <property type="entry name" value="TatC"/>
    <property type="match status" value="1"/>
</dbReference>
<dbReference type="InterPro" id="IPR002033">
    <property type="entry name" value="TatC"/>
</dbReference>